<gene>
    <name evidence="9" type="ORF">BRENAR_LOCUS373</name>
</gene>
<evidence type="ECO:0000313" key="9">
    <source>
        <dbReference type="EMBL" id="VEU19636.1"/>
    </source>
</evidence>
<dbReference type="STRING" id="13370.A0A448YFI9"/>
<keyword evidence="4" id="KW-0238">DNA-binding</keyword>
<feature type="region of interest" description="Disordered" evidence="7">
    <location>
        <begin position="444"/>
        <end position="484"/>
    </location>
</feature>
<feature type="region of interest" description="Disordered" evidence="7">
    <location>
        <begin position="288"/>
        <end position="363"/>
    </location>
</feature>
<dbReference type="Pfam" id="PF00172">
    <property type="entry name" value="Zn_clus"/>
    <property type="match status" value="1"/>
</dbReference>
<dbReference type="Gene3D" id="4.10.240.10">
    <property type="entry name" value="Zn(2)-C6 fungal-type DNA-binding domain"/>
    <property type="match status" value="1"/>
</dbReference>
<evidence type="ECO:0000256" key="1">
    <source>
        <dbReference type="ARBA" id="ARBA00022723"/>
    </source>
</evidence>
<dbReference type="InterPro" id="IPR052360">
    <property type="entry name" value="Transcr_Regulatory_Proteins"/>
</dbReference>
<dbReference type="Proteomes" id="UP000290900">
    <property type="component" value="Unassembled WGS sequence"/>
</dbReference>
<dbReference type="GO" id="GO:0003677">
    <property type="term" value="F:DNA binding"/>
    <property type="evidence" value="ECO:0007669"/>
    <property type="project" value="UniProtKB-KW"/>
</dbReference>
<keyword evidence="5" id="KW-0804">Transcription</keyword>
<dbReference type="GO" id="GO:0000981">
    <property type="term" value="F:DNA-binding transcription factor activity, RNA polymerase II-specific"/>
    <property type="evidence" value="ECO:0007669"/>
    <property type="project" value="InterPro"/>
</dbReference>
<keyword evidence="10" id="KW-1185">Reference proteome</keyword>
<accession>A0A448YFI9</accession>
<feature type="compositionally biased region" description="Basic residues" evidence="7">
    <location>
        <begin position="448"/>
        <end position="459"/>
    </location>
</feature>
<protein>
    <submittedName>
        <fullName evidence="9">DEKNAAC100357</fullName>
    </submittedName>
</protein>
<evidence type="ECO:0000256" key="2">
    <source>
        <dbReference type="ARBA" id="ARBA00022833"/>
    </source>
</evidence>
<name>A0A448YFI9_BRENA</name>
<feature type="compositionally biased region" description="Low complexity" evidence="7">
    <location>
        <begin position="326"/>
        <end position="340"/>
    </location>
</feature>
<feature type="domain" description="Zn(2)-C6 fungal-type" evidence="8">
    <location>
        <begin position="389"/>
        <end position="417"/>
    </location>
</feature>
<keyword evidence="3" id="KW-0805">Transcription regulation</keyword>
<evidence type="ECO:0000256" key="5">
    <source>
        <dbReference type="ARBA" id="ARBA00023163"/>
    </source>
</evidence>
<keyword evidence="2" id="KW-0862">Zinc</keyword>
<keyword evidence="1" id="KW-0479">Metal-binding</keyword>
<evidence type="ECO:0000256" key="7">
    <source>
        <dbReference type="SAM" id="MobiDB-lite"/>
    </source>
</evidence>
<dbReference type="PROSITE" id="PS00463">
    <property type="entry name" value="ZN2_CY6_FUNGAL_1"/>
    <property type="match status" value="1"/>
</dbReference>
<dbReference type="GO" id="GO:0008270">
    <property type="term" value="F:zinc ion binding"/>
    <property type="evidence" value="ECO:0007669"/>
    <property type="project" value="InterPro"/>
</dbReference>
<keyword evidence="6" id="KW-0539">Nucleus</keyword>
<dbReference type="InterPro" id="IPR001138">
    <property type="entry name" value="Zn2Cys6_DnaBD"/>
</dbReference>
<dbReference type="SMART" id="SM00066">
    <property type="entry name" value="GAL4"/>
    <property type="match status" value="1"/>
</dbReference>
<organism evidence="9 10">
    <name type="scientific">Brettanomyces naardenensis</name>
    <name type="common">Yeast</name>
    <dbReference type="NCBI Taxonomy" id="13370"/>
    <lineage>
        <taxon>Eukaryota</taxon>
        <taxon>Fungi</taxon>
        <taxon>Dikarya</taxon>
        <taxon>Ascomycota</taxon>
        <taxon>Saccharomycotina</taxon>
        <taxon>Pichiomycetes</taxon>
        <taxon>Pichiales</taxon>
        <taxon>Pichiaceae</taxon>
        <taxon>Brettanomyces</taxon>
    </lineage>
</organism>
<sequence length="484" mass="54332">MSFVETILHLEPSPDAMSTPPVTIDVSHGRVESSSIRIDFATRTIETRDSFGHLQTIPMFGDKRVTRGRSRHHRFPSHDYSRSFLEVFRCTPVSEVITPVRLLYRDPTSGMLLQALQPITGTMFGKTDEKDGMMDSLPQHLYLKPLYEDVALPRSWGVTRDSDETQTAPNDRSHEKYELPLDNTTLSFKSESTEKLLAQRNGFNPNDSQFRIPSSLAASEGIDVTQSPLRLNLDGLFASPSRPATKEFRIPVFNIEEEIRGLTGKKRKRANSLYNDGIEKVVPADCIPEESMVRTDDAEVDDDNPNDDDYVESVPGPAAKRKKGGSKTTGMKGMKTDGQGSSKKRGRKPNIPSLQRQQPLGAKQEFYPAATEVAEKKFTKAPGPRKKTGCWTCRLRRKKCTEERPACAECVRLGLQCQGYGKERPAFMTNSELAKKMMEEIKRVTLTQKRRGSKQRYQKKLQSSGEPSGRNEGSSRDATIDQPI</sequence>
<evidence type="ECO:0000256" key="6">
    <source>
        <dbReference type="ARBA" id="ARBA00023242"/>
    </source>
</evidence>
<evidence type="ECO:0000313" key="10">
    <source>
        <dbReference type="Proteomes" id="UP000290900"/>
    </source>
</evidence>
<dbReference type="PANTHER" id="PTHR36206:SF4">
    <property type="entry name" value="HYPOTHETICAL CONSERVED PROTEIN (EUROFUNG)-RELATED"/>
    <property type="match status" value="1"/>
</dbReference>
<proteinExistence type="predicted"/>
<dbReference type="InterPro" id="IPR036864">
    <property type="entry name" value="Zn2-C6_fun-type_DNA-bd_sf"/>
</dbReference>
<feature type="compositionally biased region" description="Acidic residues" evidence="7">
    <location>
        <begin position="298"/>
        <end position="311"/>
    </location>
</feature>
<dbReference type="OrthoDB" id="3991215at2759"/>
<dbReference type="AlphaFoldDB" id="A0A448YFI9"/>
<evidence type="ECO:0000256" key="3">
    <source>
        <dbReference type="ARBA" id="ARBA00023015"/>
    </source>
</evidence>
<dbReference type="EMBL" id="CAACVR010000001">
    <property type="protein sequence ID" value="VEU19636.1"/>
    <property type="molecule type" value="Genomic_DNA"/>
</dbReference>
<dbReference type="InParanoid" id="A0A448YFI9"/>
<dbReference type="PROSITE" id="PS50048">
    <property type="entry name" value="ZN2_CY6_FUNGAL_2"/>
    <property type="match status" value="1"/>
</dbReference>
<dbReference type="SUPFAM" id="SSF57701">
    <property type="entry name" value="Zn2/Cys6 DNA-binding domain"/>
    <property type="match status" value="1"/>
</dbReference>
<reference evidence="9 10" key="1">
    <citation type="submission" date="2018-12" db="EMBL/GenBank/DDBJ databases">
        <authorList>
            <person name="Tiukova I."/>
            <person name="Dainat J."/>
        </authorList>
    </citation>
    <scope>NUCLEOTIDE SEQUENCE [LARGE SCALE GENOMIC DNA]</scope>
</reference>
<feature type="compositionally biased region" description="Basic and acidic residues" evidence="7">
    <location>
        <begin position="473"/>
        <end position="484"/>
    </location>
</feature>
<dbReference type="PANTHER" id="PTHR36206">
    <property type="entry name" value="ASPERCRYPTIN BIOSYNTHESIS CLUSTER-SPECIFIC TRANSCRIPTION REGULATOR ATNN-RELATED"/>
    <property type="match status" value="1"/>
</dbReference>
<evidence type="ECO:0000256" key="4">
    <source>
        <dbReference type="ARBA" id="ARBA00023125"/>
    </source>
</evidence>
<evidence type="ECO:0000259" key="8">
    <source>
        <dbReference type="PROSITE" id="PS50048"/>
    </source>
</evidence>
<dbReference type="CDD" id="cd00067">
    <property type="entry name" value="GAL4"/>
    <property type="match status" value="1"/>
</dbReference>